<reference evidence="6" key="1">
    <citation type="submission" date="2025-08" db="UniProtKB">
        <authorList>
            <consortium name="Ensembl"/>
        </authorList>
    </citation>
    <scope>IDENTIFICATION</scope>
</reference>
<comment type="subcellular location">
    <subcellularLocation>
        <location evidence="1">Cytoplasmic vesicle</location>
        <location evidence="1">Secretory vesicle</location>
        <location evidence="1">Acrosome</location>
    </subcellularLocation>
</comment>
<dbReference type="Proteomes" id="UP001108240">
    <property type="component" value="Unplaced"/>
</dbReference>
<reference evidence="6" key="2">
    <citation type="submission" date="2025-09" db="UniProtKB">
        <authorList>
            <consortium name="Ensembl"/>
        </authorList>
    </citation>
    <scope>IDENTIFICATION</scope>
</reference>
<evidence type="ECO:0000313" key="7">
    <source>
        <dbReference type="Proteomes" id="UP001108240"/>
    </source>
</evidence>
<dbReference type="Ensembl" id="ENSCCRT00000116614.1">
    <property type="protein sequence ID" value="ENSCCRP00000108571.1"/>
    <property type="gene ID" value="ENSCCRG00000053550.1"/>
</dbReference>
<accession>A0A9J7XQ19</accession>
<dbReference type="OMA" id="GHGRFFH"/>
<dbReference type="AlphaFoldDB" id="A0A9J7XQ19"/>
<proteinExistence type="predicted"/>
<organism evidence="6 7">
    <name type="scientific">Cyprinus carpio carpio</name>
    <dbReference type="NCBI Taxonomy" id="630221"/>
    <lineage>
        <taxon>Eukaryota</taxon>
        <taxon>Metazoa</taxon>
        <taxon>Chordata</taxon>
        <taxon>Craniata</taxon>
        <taxon>Vertebrata</taxon>
        <taxon>Euteleostomi</taxon>
        <taxon>Actinopterygii</taxon>
        <taxon>Neopterygii</taxon>
        <taxon>Teleostei</taxon>
        <taxon>Ostariophysi</taxon>
        <taxon>Cypriniformes</taxon>
        <taxon>Cyprinidae</taxon>
        <taxon>Cyprininae</taxon>
        <taxon>Cyprinus</taxon>
    </lineage>
</organism>
<evidence type="ECO:0000256" key="4">
    <source>
        <dbReference type="ARBA" id="ARBA00039854"/>
    </source>
</evidence>
<keyword evidence="2" id="KW-0677">Repeat</keyword>
<dbReference type="SMART" id="SM00698">
    <property type="entry name" value="MORN"/>
    <property type="match status" value="5"/>
</dbReference>
<dbReference type="Gene3D" id="2.20.110.10">
    <property type="entry name" value="Histone H3 K4-specific methyltransferase SET7/9 N-terminal domain"/>
    <property type="match status" value="3"/>
</dbReference>
<dbReference type="Pfam" id="PF02493">
    <property type="entry name" value="MORN"/>
    <property type="match status" value="6"/>
</dbReference>
<name>A0A9J7XQ19_CYPCA</name>
<sequence>MPFLKRPQTTEPLVKLWDKKAQKCGPHHTVYSVNGDQYTGEWMDNKKHGKGAQVWKKTGMIYDGDWRCGKREGYGTLSKTDPETKEYVRVYVGSWRNDKKEVSIKHFAIIWSVVNTNTLSAFRSKGAGTCFYSPSAFYEGQWREDQRSGWGRMQYENGELYEGEWLKDKHHGQGLLLLANGNRFVGTWSDGQKNGHGKFYYLDRGQLYEGFWVDGVAKCGTVFDFGREAAVRPTVYPIPKVCLQDSQAVLMEAQAYFTEDKEKSTETMIPSHIVARQYVP</sequence>
<evidence type="ECO:0000313" key="6">
    <source>
        <dbReference type="Ensembl" id="ENSCCRP00000108571.1"/>
    </source>
</evidence>
<keyword evidence="3" id="KW-0968">Cytoplasmic vesicle</keyword>
<dbReference type="PANTHER" id="PTHR46511">
    <property type="entry name" value="MORN REPEAT-CONTAINING PROTEIN 3"/>
    <property type="match status" value="1"/>
</dbReference>
<dbReference type="InterPro" id="IPR003409">
    <property type="entry name" value="MORN"/>
</dbReference>
<comment type="function">
    <text evidence="5">Assembles a suppression complex (suppresome) by tethering SIRT1 and MDM2 to regulate composite modifications of p53/TP53. Confers both deacetylation-mediated functional inactivation, by SIRT1, and ubiquitination-dependent degradation, by MDM2, of p53/TP53, promoting a proliferative and cell survival behaviors. May play a role in the regulation of spermatogenesis.</text>
</comment>
<dbReference type="GeneTree" id="ENSGT00940000159285"/>
<protein>
    <recommendedName>
        <fullName evidence="4">MORN repeat-containing protein 3</fullName>
    </recommendedName>
</protein>
<keyword evidence="7" id="KW-1185">Reference proteome</keyword>
<evidence type="ECO:0000256" key="3">
    <source>
        <dbReference type="ARBA" id="ARBA00023329"/>
    </source>
</evidence>
<dbReference type="InterPro" id="IPR052472">
    <property type="entry name" value="MORN3"/>
</dbReference>
<dbReference type="PANTHER" id="PTHR46511:SF1">
    <property type="entry name" value="MORN REPEAT-CONTAINING PROTEIN 3"/>
    <property type="match status" value="1"/>
</dbReference>
<dbReference type="GO" id="GO:0001669">
    <property type="term" value="C:acrosomal vesicle"/>
    <property type="evidence" value="ECO:0007669"/>
    <property type="project" value="UniProtKB-SubCell"/>
</dbReference>
<evidence type="ECO:0000256" key="2">
    <source>
        <dbReference type="ARBA" id="ARBA00022737"/>
    </source>
</evidence>
<evidence type="ECO:0000256" key="1">
    <source>
        <dbReference type="ARBA" id="ARBA00004218"/>
    </source>
</evidence>
<evidence type="ECO:0000256" key="5">
    <source>
        <dbReference type="ARBA" id="ARBA00045851"/>
    </source>
</evidence>
<dbReference type="SUPFAM" id="SSF82185">
    <property type="entry name" value="Histone H3 K4-specific methyltransferase SET7/9 N-terminal domain"/>
    <property type="match status" value="2"/>
</dbReference>